<keyword evidence="1 4" id="KW-0349">Heme</keyword>
<dbReference type="InterPro" id="IPR011989">
    <property type="entry name" value="ARM-like"/>
</dbReference>
<evidence type="ECO:0000313" key="8">
    <source>
        <dbReference type="Proteomes" id="UP000070299"/>
    </source>
</evidence>
<dbReference type="Gene3D" id="2.120.10.30">
    <property type="entry name" value="TolB, C-terminal domain"/>
    <property type="match status" value="1"/>
</dbReference>
<dbReference type="AlphaFoldDB" id="A0A148KL14"/>
<keyword evidence="8" id="KW-1185">Reference proteome</keyword>
<evidence type="ECO:0000256" key="4">
    <source>
        <dbReference type="PROSITE-ProRule" id="PRU00433"/>
    </source>
</evidence>
<evidence type="ECO:0000256" key="3">
    <source>
        <dbReference type="ARBA" id="ARBA00023004"/>
    </source>
</evidence>
<dbReference type="PROSITE" id="PS51007">
    <property type="entry name" value="CYTC"/>
    <property type="match status" value="1"/>
</dbReference>
<dbReference type="SUPFAM" id="SSF46626">
    <property type="entry name" value="Cytochrome c"/>
    <property type="match status" value="1"/>
</dbReference>
<dbReference type="GO" id="GO:0009055">
    <property type="term" value="F:electron transfer activity"/>
    <property type="evidence" value="ECO:0007669"/>
    <property type="project" value="InterPro"/>
</dbReference>
<dbReference type="Proteomes" id="UP000070299">
    <property type="component" value="Unassembled WGS sequence"/>
</dbReference>
<dbReference type="GO" id="GO:0020037">
    <property type="term" value="F:heme binding"/>
    <property type="evidence" value="ECO:0007669"/>
    <property type="project" value="InterPro"/>
</dbReference>
<dbReference type="STRING" id="1799789.AX660_02415"/>
<keyword evidence="3 4" id="KW-0408">Iron</keyword>
<reference evidence="8" key="1">
    <citation type="submission" date="2016-02" db="EMBL/GenBank/DDBJ databases">
        <authorList>
            <person name="Schultz-Johansen M."/>
            <person name="Glaring M.A."/>
            <person name="Bech P.K."/>
            <person name="Stougaard P."/>
        </authorList>
    </citation>
    <scope>NUCLEOTIDE SEQUENCE [LARGE SCALE GENOMIC DNA]</scope>
    <source>
        <strain evidence="8">S66</strain>
    </source>
</reference>
<evidence type="ECO:0000256" key="5">
    <source>
        <dbReference type="SAM" id="SignalP"/>
    </source>
</evidence>
<dbReference type="GO" id="GO:0046872">
    <property type="term" value="F:metal ion binding"/>
    <property type="evidence" value="ECO:0007669"/>
    <property type="project" value="UniProtKB-KW"/>
</dbReference>
<dbReference type="InterPro" id="IPR011041">
    <property type="entry name" value="Quinoprot_gluc/sorb_DH_b-prop"/>
</dbReference>
<dbReference type="EMBL" id="LSNE01000018">
    <property type="protein sequence ID" value="KXI26970.1"/>
    <property type="molecule type" value="Genomic_DNA"/>
</dbReference>
<gene>
    <name evidence="7" type="ORF">AX660_02415</name>
</gene>
<comment type="caution">
    <text evidence="7">The sequence shown here is derived from an EMBL/GenBank/DDBJ whole genome shotgun (WGS) entry which is preliminary data.</text>
</comment>
<dbReference type="NCBIfam" id="TIGR02604">
    <property type="entry name" value="Piru_Ver_Nterm"/>
    <property type="match status" value="1"/>
</dbReference>
<name>A0A148KL14_9ALTE</name>
<accession>A0A148KL14</accession>
<dbReference type="PANTHER" id="PTHR33546:SF1">
    <property type="entry name" value="LARGE, MULTIFUNCTIONAL SECRETED PROTEIN"/>
    <property type="match status" value="1"/>
</dbReference>
<dbReference type="InterPro" id="IPR009056">
    <property type="entry name" value="Cyt_c-like_dom"/>
</dbReference>
<organism evidence="7 8">
    <name type="scientific">Paraglaciecola hydrolytica</name>
    <dbReference type="NCBI Taxonomy" id="1799789"/>
    <lineage>
        <taxon>Bacteria</taxon>
        <taxon>Pseudomonadati</taxon>
        <taxon>Pseudomonadota</taxon>
        <taxon>Gammaproteobacteria</taxon>
        <taxon>Alteromonadales</taxon>
        <taxon>Alteromonadaceae</taxon>
        <taxon>Paraglaciecola</taxon>
    </lineage>
</organism>
<evidence type="ECO:0000313" key="7">
    <source>
        <dbReference type="EMBL" id="KXI26970.1"/>
    </source>
</evidence>
<dbReference type="Pfam" id="PF23500">
    <property type="entry name" value="DUF7133"/>
    <property type="match status" value="1"/>
</dbReference>
<evidence type="ECO:0000256" key="2">
    <source>
        <dbReference type="ARBA" id="ARBA00022723"/>
    </source>
</evidence>
<feature type="signal peptide" evidence="5">
    <location>
        <begin position="1"/>
        <end position="21"/>
    </location>
</feature>
<dbReference type="InterPro" id="IPR036909">
    <property type="entry name" value="Cyt_c-like_dom_sf"/>
</dbReference>
<dbReference type="Gene3D" id="1.25.10.10">
    <property type="entry name" value="Leucine-rich Repeat Variant"/>
    <property type="match status" value="1"/>
</dbReference>
<protein>
    <recommendedName>
        <fullName evidence="6">Cytochrome c domain-containing protein</fullName>
    </recommendedName>
</protein>
<dbReference type="OrthoDB" id="174301at2"/>
<dbReference type="SUPFAM" id="SSF50952">
    <property type="entry name" value="Soluble quinoprotein glucose dehydrogenase"/>
    <property type="match status" value="1"/>
</dbReference>
<keyword evidence="5" id="KW-0732">Signal</keyword>
<feature type="chain" id="PRO_5007550165" description="Cytochrome c domain-containing protein" evidence="5">
    <location>
        <begin position="22"/>
        <end position="792"/>
    </location>
</feature>
<dbReference type="InterPro" id="IPR013428">
    <property type="entry name" value="Membrane-bound_put_N"/>
</dbReference>
<dbReference type="RefSeq" id="WP_068381905.1">
    <property type="nucleotide sequence ID" value="NZ_LSNE01000018.1"/>
</dbReference>
<keyword evidence="2 4" id="KW-0479">Metal-binding</keyword>
<dbReference type="PANTHER" id="PTHR33546">
    <property type="entry name" value="LARGE, MULTIFUNCTIONAL SECRETED PROTEIN-RELATED"/>
    <property type="match status" value="1"/>
</dbReference>
<evidence type="ECO:0000259" key="6">
    <source>
        <dbReference type="PROSITE" id="PS51007"/>
    </source>
</evidence>
<dbReference type="Pfam" id="PF00034">
    <property type="entry name" value="Cytochrom_C"/>
    <property type="match status" value="1"/>
</dbReference>
<dbReference type="InterPro" id="IPR055557">
    <property type="entry name" value="DUF7133"/>
</dbReference>
<dbReference type="Gene3D" id="1.10.760.10">
    <property type="entry name" value="Cytochrome c-like domain"/>
    <property type="match status" value="1"/>
</dbReference>
<feature type="domain" description="Cytochrome c" evidence="6">
    <location>
        <begin position="663"/>
        <end position="759"/>
    </location>
</feature>
<evidence type="ECO:0000256" key="1">
    <source>
        <dbReference type="ARBA" id="ARBA00022617"/>
    </source>
</evidence>
<sequence length="792" mass="87641">MNKTYLILALAICTHSAAVLSVEKADKDAKPIVINLGDREGHDMTAPIAAEDIPPAPILMVPQALQSMQLQSGFVLENVAAEPDIFSPVAMSFDGNGRMWVAEMTTFMPDLDGNNEEIPKGNIAILEDSDGDGKVDKRTVFLDDIILPRTVVLVQGGILYSDQTQLYFAEVLAGDKLGIREVVDPTYAQGGSVEHKPNGMLFGLDNWYYNAKSDRRYKVLPLDAQLPKGADEIYRNKYWKMAMDGSEFRGQWGLSMDDYGRLFHNWNSAPAQGEFLRPNSLNRNPGLVQEMKAYSIGGNRVYPSRINPGVNRAYLPGTLVSEGPDKGKLANFTAASGNAVYRGDQFPAEFYGVSFTPEPGANLISARRIIEGQGKFTGEELYPQSEILTSTDERFRPVNLYTAPDGSLYIVDMYHGVIQHKEFITTYLRKQSEARELQKHNSTMGRIYRLRWADNKLATQPRLLTKTAAQLVPYLAHANGWYRDTARRLIIQHNTTKVLSAITQLVEQSLDHRAQINAMWTLEGLNAVNVKSIKAGLNSTHPKVQISAIELLTRLPAKEQQQFSARLLDLAQSDYQVALQVALSAGELKTDNAMALLKTVLANYAHQPFIYQAVISGINGRKQELRALLTNDAYGDFIVLLDSVGQQKIIETNFNNLLTQEQNQYNRGQKIFEGRAACFGCHGKQGQGVEGMAPPLVNSEWVNGDKEVLVKVLLHGLRGPISVNGVDYQLPMVMPGLGANSSFSDEDNADIATYIRNNWGNAAGAVSPEDVMQVREKTAARTQPYTAEELGH</sequence>
<dbReference type="InterPro" id="IPR011042">
    <property type="entry name" value="6-blade_b-propeller_TolB-like"/>
</dbReference>
<proteinExistence type="predicted"/>